<name>A0ABV4R5P6_9ACTN</name>
<dbReference type="RefSeq" id="WP_371945206.1">
    <property type="nucleotide sequence ID" value="NZ_JAXCEH010000029.1"/>
</dbReference>
<evidence type="ECO:0000313" key="2">
    <source>
        <dbReference type="Proteomes" id="UP001569904"/>
    </source>
</evidence>
<dbReference type="InterPro" id="IPR036188">
    <property type="entry name" value="FAD/NAD-bd_sf"/>
</dbReference>
<reference evidence="1 2" key="1">
    <citation type="submission" date="2023-11" db="EMBL/GenBank/DDBJ databases">
        <title>Actinomadura monticuli sp. nov., isolated from volcanic ash.</title>
        <authorList>
            <person name="Lee S.D."/>
            <person name="Yang H."/>
            <person name="Kim I.S."/>
        </authorList>
    </citation>
    <scope>NUCLEOTIDE SEQUENCE [LARGE SCALE GENOMIC DNA]</scope>
    <source>
        <strain evidence="1 2">DSM 45346</strain>
    </source>
</reference>
<dbReference type="Proteomes" id="UP001569904">
    <property type="component" value="Unassembled WGS sequence"/>
</dbReference>
<comment type="caution">
    <text evidence="1">The sequence shown here is derived from an EMBL/GenBank/DDBJ whole genome shotgun (WGS) entry which is preliminary data.</text>
</comment>
<proteinExistence type="predicted"/>
<dbReference type="EMBL" id="JAXCEH010000029">
    <property type="protein sequence ID" value="MFA1558251.1"/>
    <property type="molecule type" value="Genomic_DNA"/>
</dbReference>
<accession>A0ABV4R5P6</accession>
<evidence type="ECO:0000313" key="1">
    <source>
        <dbReference type="EMBL" id="MFA1558251.1"/>
    </source>
</evidence>
<sequence>MWAAGNVVFPAGQVIVAASAGSMAAAMINADLIEEDVARKLAA</sequence>
<gene>
    <name evidence="1" type="ORF">SM436_31575</name>
</gene>
<organism evidence="1 2">
    <name type="scientific">Actinomadura chokoriensis</name>
    <dbReference type="NCBI Taxonomy" id="454156"/>
    <lineage>
        <taxon>Bacteria</taxon>
        <taxon>Bacillati</taxon>
        <taxon>Actinomycetota</taxon>
        <taxon>Actinomycetes</taxon>
        <taxon>Streptosporangiales</taxon>
        <taxon>Thermomonosporaceae</taxon>
        <taxon>Actinomadura</taxon>
    </lineage>
</organism>
<dbReference type="Gene3D" id="3.50.50.60">
    <property type="entry name" value="FAD/NAD(P)-binding domain"/>
    <property type="match status" value="1"/>
</dbReference>
<protein>
    <submittedName>
        <fullName evidence="1">Uncharacterized protein</fullName>
    </submittedName>
</protein>
<keyword evidence="2" id="KW-1185">Reference proteome</keyword>